<accession>A0AAN7UTD8</accession>
<comment type="caution">
    <text evidence="2">The sequence shown here is derived from an EMBL/GenBank/DDBJ whole genome shotgun (WGS) entry which is preliminary data.</text>
</comment>
<gene>
    <name evidence="2" type="ORF">RRF57_010885</name>
</gene>
<evidence type="ECO:0000256" key="1">
    <source>
        <dbReference type="SAM" id="MobiDB-lite"/>
    </source>
</evidence>
<dbReference type="AlphaFoldDB" id="A0AAN7UTD8"/>
<protein>
    <submittedName>
        <fullName evidence="2">Uncharacterized protein</fullName>
    </submittedName>
</protein>
<reference evidence="2 3" key="1">
    <citation type="submission" date="2023-10" db="EMBL/GenBank/DDBJ databases">
        <title>Draft genome sequence of Xylaria bambusicola isolate GMP-LS, the root and basal stem rot pathogen of sugarcane in Indonesia.</title>
        <authorList>
            <person name="Selvaraj P."/>
            <person name="Muralishankar V."/>
            <person name="Muruganantham S."/>
            <person name="Sp S."/>
            <person name="Haryani S."/>
            <person name="Lau K.J.X."/>
            <person name="Naqvi N.I."/>
        </authorList>
    </citation>
    <scope>NUCLEOTIDE SEQUENCE [LARGE SCALE GENOMIC DNA]</scope>
    <source>
        <strain evidence="2">GMP-LS</strain>
    </source>
</reference>
<feature type="region of interest" description="Disordered" evidence="1">
    <location>
        <begin position="41"/>
        <end position="63"/>
    </location>
</feature>
<dbReference type="Proteomes" id="UP001305414">
    <property type="component" value="Unassembled WGS sequence"/>
</dbReference>
<sequence length="75" mass="8214">MRGKARQRDGAEQMENLDTGSRGTAAIGALTAHLLVLRSAACPNPRDRQERQPGSFDEDGLGEGNDLLYEALRCW</sequence>
<keyword evidence="3" id="KW-1185">Reference proteome</keyword>
<evidence type="ECO:0000313" key="2">
    <source>
        <dbReference type="EMBL" id="KAK5635173.1"/>
    </source>
</evidence>
<feature type="region of interest" description="Disordered" evidence="1">
    <location>
        <begin position="1"/>
        <end position="22"/>
    </location>
</feature>
<organism evidence="2 3">
    <name type="scientific">Xylaria bambusicola</name>
    <dbReference type="NCBI Taxonomy" id="326684"/>
    <lineage>
        <taxon>Eukaryota</taxon>
        <taxon>Fungi</taxon>
        <taxon>Dikarya</taxon>
        <taxon>Ascomycota</taxon>
        <taxon>Pezizomycotina</taxon>
        <taxon>Sordariomycetes</taxon>
        <taxon>Xylariomycetidae</taxon>
        <taxon>Xylariales</taxon>
        <taxon>Xylariaceae</taxon>
        <taxon>Xylaria</taxon>
    </lineage>
</organism>
<proteinExistence type="predicted"/>
<evidence type="ECO:0000313" key="3">
    <source>
        <dbReference type="Proteomes" id="UP001305414"/>
    </source>
</evidence>
<dbReference type="EMBL" id="JAWHQM010000049">
    <property type="protein sequence ID" value="KAK5635173.1"/>
    <property type="molecule type" value="Genomic_DNA"/>
</dbReference>
<feature type="compositionally biased region" description="Basic and acidic residues" evidence="1">
    <location>
        <begin position="1"/>
        <end position="11"/>
    </location>
</feature>
<name>A0AAN7UTD8_9PEZI</name>